<reference evidence="1" key="1">
    <citation type="submission" date="2022-08" db="EMBL/GenBank/DDBJ databases">
        <authorList>
            <person name="Kallberg Y."/>
            <person name="Tangrot J."/>
            <person name="Rosling A."/>
        </authorList>
    </citation>
    <scope>NUCLEOTIDE SEQUENCE</scope>
    <source>
        <strain evidence="1">Wild A</strain>
    </source>
</reference>
<dbReference type="EMBL" id="CAMKVN010001536">
    <property type="protein sequence ID" value="CAI2176673.1"/>
    <property type="molecule type" value="Genomic_DNA"/>
</dbReference>
<proteinExistence type="predicted"/>
<keyword evidence="2" id="KW-1185">Reference proteome</keyword>
<gene>
    <name evidence="1" type="ORF">FWILDA_LOCUS7700</name>
</gene>
<organism evidence="1 2">
    <name type="scientific">Funneliformis geosporum</name>
    <dbReference type="NCBI Taxonomy" id="1117311"/>
    <lineage>
        <taxon>Eukaryota</taxon>
        <taxon>Fungi</taxon>
        <taxon>Fungi incertae sedis</taxon>
        <taxon>Mucoromycota</taxon>
        <taxon>Glomeromycotina</taxon>
        <taxon>Glomeromycetes</taxon>
        <taxon>Glomerales</taxon>
        <taxon>Glomeraceae</taxon>
        <taxon>Funneliformis</taxon>
    </lineage>
</organism>
<dbReference type="Proteomes" id="UP001153678">
    <property type="component" value="Unassembled WGS sequence"/>
</dbReference>
<name>A0A9W4WT32_9GLOM</name>
<accession>A0A9W4WT32</accession>
<sequence length="106" mass="11939">MWLFKCRATKNGSVILGYNFRDSVEGIKLYKSVIDSGAMETTLPYYIRSTLGRKGWNNRASLAESHVDSSLVGTDVLDQFFFVYEPTQGFKLRESDEASLISDGKL</sequence>
<dbReference type="AlphaFoldDB" id="A0A9W4WT32"/>
<protein>
    <submittedName>
        <fullName evidence="1">10_t:CDS:1</fullName>
    </submittedName>
</protein>
<dbReference type="OrthoDB" id="2390964at2759"/>
<evidence type="ECO:0000313" key="2">
    <source>
        <dbReference type="Proteomes" id="UP001153678"/>
    </source>
</evidence>
<evidence type="ECO:0000313" key="1">
    <source>
        <dbReference type="EMBL" id="CAI2176673.1"/>
    </source>
</evidence>
<comment type="caution">
    <text evidence="1">The sequence shown here is derived from an EMBL/GenBank/DDBJ whole genome shotgun (WGS) entry which is preliminary data.</text>
</comment>